<dbReference type="EMBL" id="BART01021814">
    <property type="protein sequence ID" value="GAH04206.1"/>
    <property type="molecule type" value="Genomic_DNA"/>
</dbReference>
<comment type="caution">
    <text evidence="1">The sequence shown here is derived from an EMBL/GenBank/DDBJ whole genome shotgun (WGS) entry which is preliminary data.</text>
</comment>
<organism evidence="1">
    <name type="scientific">marine sediment metagenome</name>
    <dbReference type="NCBI Taxonomy" id="412755"/>
    <lineage>
        <taxon>unclassified sequences</taxon>
        <taxon>metagenomes</taxon>
        <taxon>ecological metagenomes</taxon>
    </lineage>
</organism>
<protein>
    <submittedName>
        <fullName evidence="1">Uncharacterized protein</fullName>
    </submittedName>
</protein>
<name>X1C801_9ZZZZ</name>
<dbReference type="AlphaFoldDB" id="X1C801"/>
<evidence type="ECO:0000313" key="1">
    <source>
        <dbReference type="EMBL" id="GAH04206.1"/>
    </source>
</evidence>
<reference evidence="1" key="1">
    <citation type="journal article" date="2014" name="Front. Microbiol.">
        <title>High frequency of phylogenetically diverse reductive dehalogenase-homologous genes in deep subseafloor sedimentary metagenomes.</title>
        <authorList>
            <person name="Kawai M."/>
            <person name="Futagami T."/>
            <person name="Toyoda A."/>
            <person name="Takaki Y."/>
            <person name="Nishi S."/>
            <person name="Hori S."/>
            <person name="Arai W."/>
            <person name="Tsubouchi T."/>
            <person name="Morono Y."/>
            <person name="Uchiyama I."/>
            <person name="Ito T."/>
            <person name="Fujiyama A."/>
            <person name="Inagaki F."/>
            <person name="Takami H."/>
        </authorList>
    </citation>
    <scope>NUCLEOTIDE SEQUENCE</scope>
    <source>
        <strain evidence="1">Expedition CK06-06</strain>
    </source>
</reference>
<gene>
    <name evidence="1" type="ORF">S01H4_40126</name>
</gene>
<accession>X1C801</accession>
<feature type="non-terminal residue" evidence="1">
    <location>
        <position position="36"/>
    </location>
</feature>
<proteinExistence type="predicted"/>
<sequence>MTKEEVLAMRPGRDLDLLVCKMVFDNKTFGSVKPYS</sequence>